<dbReference type="Pfam" id="PF24564">
    <property type="entry name" value="DUF7605"/>
    <property type="match status" value="1"/>
</dbReference>
<evidence type="ECO:0000259" key="2">
    <source>
        <dbReference type="Pfam" id="PF00350"/>
    </source>
</evidence>
<feature type="region of interest" description="Disordered" evidence="1">
    <location>
        <begin position="449"/>
        <end position="476"/>
    </location>
</feature>
<feature type="region of interest" description="Disordered" evidence="1">
    <location>
        <begin position="1"/>
        <end position="51"/>
    </location>
</feature>
<evidence type="ECO:0000313" key="4">
    <source>
        <dbReference type="EMBL" id="KDB20022.1"/>
    </source>
</evidence>
<dbReference type="PANTHER" id="PTHR36681">
    <property type="entry name" value="NUCLEAR GTPASE, GERMINAL CENTER-ASSOCIATED, TANDEM DUPLICATE 3"/>
    <property type="match status" value="1"/>
</dbReference>
<dbReference type="OrthoDB" id="4172309at2759"/>
<dbReference type="InterPro" id="IPR027417">
    <property type="entry name" value="P-loop_NTPase"/>
</dbReference>
<dbReference type="EMBL" id="AOKY01000948">
    <property type="protein sequence ID" value="KDB20022.1"/>
    <property type="molecule type" value="Genomic_DNA"/>
</dbReference>
<evidence type="ECO:0000313" key="5">
    <source>
        <dbReference type="Proteomes" id="UP000024533"/>
    </source>
</evidence>
<keyword evidence="5" id="KW-1185">Reference proteome</keyword>
<dbReference type="STRING" id="1215338.A0A059IXQ8"/>
<name>A0A059IXQ8_TRIIM</name>
<dbReference type="HOGENOM" id="CLU_005249_4_1_1"/>
<gene>
    <name evidence="4" type="ORF">H109_08018</name>
</gene>
<feature type="domain" description="Dynamin N-terminal" evidence="2">
    <location>
        <begin position="115"/>
        <end position="352"/>
    </location>
</feature>
<dbReference type="Proteomes" id="UP000024533">
    <property type="component" value="Unassembled WGS sequence"/>
</dbReference>
<dbReference type="Gene3D" id="3.40.50.300">
    <property type="entry name" value="P-loop containing nucleotide triphosphate hydrolases"/>
    <property type="match status" value="1"/>
</dbReference>
<evidence type="ECO:0000259" key="3">
    <source>
        <dbReference type="Pfam" id="PF24564"/>
    </source>
</evidence>
<dbReference type="SUPFAM" id="SSF52540">
    <property type="entry name" value="P-loop containing nucleoside triphosphate hydrolases"/>
    <property type="match status" value="1"/>
</dbReference>
<proteinExistence type="predicted"/>
<evidence type="ECO:0000256" key="1">
    <source>
        <dbReference type="SAM" id="MobiDB-lite"/>
    </source>
</evidence>
<sequence length="1007" mass="112834">MESSDFEVRIPGPPGDKKDYNDISMLDTSSSDAGFSSDEEPPSNDQISQEAKSSLTIVNEELELLEGKSKEGFHILEKLETILNKYPSSTGANEALRKQILETMDQGKNHPTITIGVVGATGAGKSSLLNALLGEKRLVPTSGMRACTAAITEISYCHGPWNYEAEIQFVSQSTWKEEMRLLFEDMQDGLDEIPSTYDSEFGIACAKFKAVYQLDPRNTRTLSIEQIIEAPNVASVLGRTKYVSRNDATDFYNELRKYVDSEPRSLVSDQDIMDTNNMVPQSKPMQWWPLVELVRLRVKAPILSTGVILVDLPGLLDINTARGTLAQKYIKICSGLWIVAPITRAVDDHSARTLLGDGFKRQLQLDGAVGQLAFICSKTDDINLSEAADDPELKYAKEALETFFEEKKQQAKAIGLKIKSLKQKDKRISLKLENLIDLVMQSDVEVTPEINPIESPSKDGAKNISPSPSPSPRKRELMVSKKSLTENKDKVKAQLQSLEAEVLSVRKEIKLKQREFERFCIEKRNRFSDARIKEDFVAGLVQPKSTSHDEGSEDLDTSESPITKEKLDVFCVSSKAFQILEGRLKEHKVMKGFITPEDTGIPQLQRYCLNLSVAARIAKHRDFLNNLGQLVNSLQLQASGQDKLPLRSKQEDLELLQAEFNKLKEVLNTTILNLSKALLGIRQHLYANLGMSRFQTASRCWKLICVDNAATAAKNAAESAPSRWNRVKKSGGISYTTYKAICRRSGEFRDGKGNHYNWNKELANPLMAIIGLAWERAFTRQIPQVLNKTSDSLRRDIGEFHRDVMKNVRTLNESDSRSKILNDQSLRYKERIKQIIHFVTDKMDSKQKELNRIFIPSITTALRPAYGEASTIKGAGAFPKIKAIIANRVSQSKNDMFLGTVDIIKMELEELVNSLVDLIDLDVERIFHDMGDDYLTGVKISSEMETPLKEELLSFLNSTSLFGDIAREEELPGDNADLTDAVLASKPVVVTTMNGTEVQHELEHMDN</sequence>
<comment type="caution">
    <text evidence="4">The sequence shown here is derived from an EMBL/GenBank/DDBJ whole genome shotgun (WGS) entry which is preliminary data.</text>
</comment>
<accession>A0A059IXQ8</accession>
<reference evidence="4 5" key="1">
    <citation type="submission" date="2014-02" db="EMBL/GenBank/DDBJ databases">
        <title>The Genome Sequence of Trichophyton interdigitale MR816.</title>
        <authorList>
            <consortium name="The Broad Institute Genomics Platform"/>
            <person name="Cuomo C.A."/>
            <person name="White T.C."/>
            <person name="Graser Y."/>
            <person name="Martinez-Rossi N."/>
            <person name="Heitman J."/>
            <person name="Young S.K."/>
            <person name="Zeng Q."/>
            <person name="Gargeya S."/>
            <person name="Abouelleil A."/>
            <person name="Alvarado L."/>
            <person name="Chapman S.B."/>
            <person name="Gainer-Dewar J."/>
            <person name="Goldberg J."/>
            <person name="Griggs A."/>
            <person name="Gujja S."/>
            <person name="Hansen M."/>
            <person name="Howarth C."/>
            <person name="Imamovic A."/>
            <person name="Larimer J."/>
            <person name="Martinez D."/>
            <person name="Murphy C."/>
            <person name="Pearson M.D."/>
            <person name="Persinoti G."/>
            <person name="Poon T."/>
            <person name="Priest M."/>
            <person name="Roberts A.D."/>
            <person name="Saif S."/>
            <person name="Shea T.D."/>
            <person name="Sykes S.N."/>
            <person name="Wortman J."/>
            <person name="Nusbaum C."/>
            <person name="Birren B."/>
        </authorList>
    </citation>
    <scope>NUCLEOTIDE SEQUENCE [LARGE SCALE GENOMIC DNA]</scope>
    <source>
        <strain evidence="4 5">MR816</strain>
    </source>
</reference>
<feature type="domain" description="DUF7605" evidence="3">
    <location>
        <begin position="713"/>
        <end position="892"/>
    </location>
</feature>
<evidence type="ECO:0008006" key="6">
    <source>
        <dbReference type="Google" id="ProtNLM"/>
    </source>
</evidence>
<dbReference type="OMA" id="VAQGYMK"/>
<organism evidence="4 5">
    <name type="scientific">Trichophyton interdigitale (strain MR816)</name>
    <dbReference type="NCBI Taxonomy" id="1215338"/>
    <lineage>
        <taxon>Eukaryota</taxon>
        <taxon>Fungi</taxon>
        <taxon>Dikarya</taxon>
        <taxon>Ascomycota</taxon>
        <taxon>Pezizomycotina</taxon>
        <taxon>Eurotiomycetes</taxon>
        <taxon>Eurotiomycetidae</taxon>
        <taxon>Onygenales</taxon>
        <taxon>Arthrodermataceae</taxon>
        <taxon>Trichophyton</taxon>
    </lineage>
</organism>
<dbReference type="PANTHER" id="PTHR36681:SF3">
    <property type="entry name" value="NUCLEAR GTPASE, GERMINAL CENTER-ASSOCIATED, TANDEM DUPLICATE 3"/>
    <property type="match status" value="1"/>
</dbReference>
<protein>
    <recommendedName>
        <fullName evidence="6">G domain-containing protein</fullName>
    </recommendedName>
</protein>
<dbReference type="Pfam" id="PF00350">
    <property type="entry name" value="Dynamin_N"/>
    <property type="match status" value="1"/>
</dbReference>
<dbReference type="InterPro" id="IPR056024">
    <property type="entry name" value="DUF7605"/>
</dbReference>
<dbReference type="InterPro" id="IPR045063">
    <property type="entry name" value="Dynamin_N"/>
</dbReference>
<dbReference type="AlphaFoldDB" id="A0A059IXQ8"/>